<dbReference type="GO" id="GO:0005524">
    <property type="term" value="F:ATP binding"/>
    <property type="evidence" value="ECO:0007669"/>
    <property type="project" value="InterPro"/>
</dbReference>
<evidence type="ECO:0000313" key="3">
    <source>
        <dbReference type="EMBL" id="EFA86163.1"/>
    </source>
</evidence>
<dbReference type="Gene3D" id="3.30.200.20">
    <property type="entry name" value="Phosphorylase Kinase, domain 1"/>
    <property type="match status" value="1"/>
</dbReference>
<dbReference type="InterPro" id="IPR051251">
    <property type="entry name" value="STK_FNIP-Repeat"/>
</dbReference>
<dbReference type="GO" id="GO:0004672">
    <property type="term" value="F:protein kinase activity"/>
    <property type="evidence" value="ECO:0007669"/>
    <property type="project" value="InterPro"/>
</dbReference>
<feature type="domain" description="Protein kinase" evidence="2">
    <location>
        <begin position="132"/>
        <end position="418"/>
    </location>
</feature>
<protein>
    <recommendedName>
        <fullName evidence="2">Protein kinase domain-containing protein</fullName>
    </recommendedName>
</protein>
<dbReference type="GeneID" id="31356256"/>
<name>D3AX94_HETP5</name>
<comment type="caution">
    <text evidence="3">The sequence shown here is derived from an EMBL/GenBank/DDBJ whole genome shotgun (WGS) entry which is preliminary data.</text>
</comment>
<dbReference type="SMART" id="SM00220">
    <property type="entry name" value="S_TKc"/>
    <property type="match status" value="1"/>
</dbReference>
<organism evidence="3 4">
    <name type="scientific">Heterostelium pallidum (strain ATCC 26659 / Pp 5 / PN500)</name>
    <name type="common">Cellular slime mold</name>
    <name type="synonym">Polysphondylium pallidum</name>
    <dbReference type="NCBI Taxonomy" id="670386"/>
    <lineage>
        <taxon>Eukaryota</taxon>
        <taxon>Amoebozoa</taxon>
        <taxon>Evosea</taxon>
        <taxon>Eumycetozoa</taxon>
        <taxon>Dictyostelia</taxon>
        <taxon>Acytosteliales</taxon>
        <taxon>Acytosteliaceae</taxon>
        <taxon>Heterostelium</taxon>
    </lineage>
</organism>
<dbReference type="SUPFAM" id="SSF52058">
    <property type="entry name" value="L domain-like"/>
    <property type="match status" value="1"/>
</dbReference>
<dbReference type="InterPro" id="IPR008615">
    <property type="entry name" value="FNIP"/>
</dbReference>
<dbReference type="Pfam" id="PF00069">
    <property type="entry name" value="Pkinase"/>
    <property type="match status" value="1"/>
</dbReference>
<dbReference type="InterPro" id="IPR008271">
    <property type="entry name" value="Ser/Thr_kinase_AS"/>
</dbReference>
<dbReference type="Pfam" id="PF05725">
    <property type="entry name" value="FNIP"/>
    <property type="match status" value="5"/>
</dbReference>
<dbReference type="PANTHER" id="PTHR32134">
    <property type="entry name" value="FNIP REPEAT-CONTAINING PROTEIN"/>
    <property type="match status" value="1"/>
</dbReference>
<dbReference type="Proteomes" id="UP000001396">
    <property type="component" value="Unassembled WGS sequence"/>
</dbReference>
<dbReference type="InParanoid" id="D3AX94"/>
<dbReference type="STRING" id="670386.D3AX94"/>
<feature type="domain" description="Protein kinase" evidence="2">
    <location>
        <begin position="924"/>
        <end position="1254"/>
    </location>
</feature>
<dbReference type="Gene3D" id="1.10.510.10">
    <property type="entry name" value="Transferase(Phosphotransferase) domain 1"/>
    <property type="match status" value="2"/>
</dbReference>
<dbReference type="AlphaFoldDB" id="D3AX94"/>
<proteinExistence type="inferred from homology"/>
<dbReference type="PROSITE" id="PS50011">
    <property type="entry name" value="PROTEIN_KINASE_DOM"/>
    <property type="match status" value="2"/>
</dbReference>
<evidence type="ECO:0000259" key="2">
    <source>
        <dbReference type="PROSITE" id="PS50011"/>
    </source>
</evidence>
<dbReference type="PANTHER" id="PTHR32134:SF178">
    <property type="entry name" value="FNIP REPEAT-CONTAINING PROTEIN"/>
    <property type="match status" value="1"/>
</dbReference>
<dbReference type="SUPFAM" id="SSF56112">
    <property type="entry name" value="Protein kinase-like (PK-like)"/>
    <property type="match status" value="2"/>
</dbReference>
<dbReference type="InterPro" id="IPR000719">
    <property type="entry name" value="Prot_kinase_dom"/>
</dbReference>
<keyword evidence="4" id="KW-1185">Reference proteome</keyword>
<sequence>MAMFGGIYTSLDGYLQCRVDPARSTGRKVVITINIKNDSSLDLFVIISDDGVQGYNCPRFTQLRHTPAHESLSIELADRHYPLSISILEASNNQYQFEPISLPLQSYSLVISPNFPTASYTPRTIYETLPKKKITFTLSNVTFYLVSKLPDPDNNNNNQTLIKKYIVLNDKTNELNIYTQYNYEKSPSTERRASNEIASLLALSGSNIQLLKLLFYDHNKKKSNYSTITEFGNKNIYHLCELYQRNNDYIPEEVILSFLQKLLNYQRELESKHIAHCNIDGSNVFVKDGPNLVLSNFEYSVFTSKNNVTDSSFNLVSEGYDNTGDDKNNNNVTMKVKDGKCDILGIGMVILLLLSCHKEDLNNFTTYLNDKNNIMISSERYSQELIRYVKENLLCATPTDIDTLQTLLDEHIRKQQFTIIYNKPTPFRFDNKCRITVLEFGDQFNQELVELPTTLQSINLGNSFNQHIKPNTLPRGLKSVVFGNNYNQPLEVEILPASVTSIKFGKEFNQLLPVGVLPVELKQLTFGDNFNQPLKPHELPSKLENLEFGKSFDKSIQADTLPDSLLALTFGEYFNQPLPEVPKNLVKLEVGSKFTQEIEITKLPECITTLKGVGGKKEWVRIPDSVTSLTFGRHFNQPILKGMLPKSLVYLEFGSDFNNTIHPDSWPDGLEVLVFGNSFNQPIELLPSKMSFLTFGNSFNQPISTKVLPNIQYLSFGLGYDHPIPPLPTSLYVLHLDDGYRHQIQSSILPPNLTSLTIGSKEHIDYIQALKKNNISYHFPDRSDQHFTILQLKCDQETTPGSEEYTFVNKTNEDLIIYLRSKNKDKQDRLSNHFIHKLNSPPELKSRNIIKLKSNDYISISQIIIMKFTNRTLISKILDFSEVGPGQFTFSIADSFTFLSHDQKPLMFPVNHILNPKELQHLTKELPVNLDDKSYHNVFTFRNGANTSHLLMDGETHELFVCKYINRNIQNEIYALQSVRGKKNFVQYVTHVYDPLNKKVLLLTKYCNGGDLSLIKESIINWNENNPQQLYYFPEDTLFSYAKQLGKCVEELSKIKGVIIHCDIKLANIFLENNLLVLADMGCCKCLDPIKLANLIPDGADLASLDSEMEKETITDSSAATVTSQEPEELPTILEINDKRNIENQCVELVSRGTDGYRAPETQNIDKEKRTYSIASDLFSIGSVLHNLSTLHPKDRQYRKQFISTKYKEVHISDNRYSQHFIIIVRTLLSVDPKERGSLPTFQNTIALGQMSYLIN</sequence>
<reference evidence="3 4" key="1">
    <citation type="journal article" date="2011" name="Genome Res.">
        <title>Phylogeny-wide analysis of social amoeba genomes highlights ancient origins for complex intercellular communication.</title>
        <authorList>
            <person name="Heidel A.J."/>
            <person name="Lawal H.M."/>
            <person name="Felder M."/>
            <person name="Schilde C."/>
            <person name="Helps N.R."/>
            <person name="Tunggal B."/>
            <person name="Rivero F."/>
            <person name="John U."/>
            <person name="Schleicher M."/>
            <person name="Eichinger L."/>
            <person name="Platzer M."/>
            <person name="Noegel A.A."/>
            <person name="Schaap P."/>
            <person name="Gloeckner G."/>
        </authorList>
    </citation>
    <scope>NUCLEOTIDE SEQUENCE [LARGE SCALE GENOMIC DNA]</scope>
    <source>
        <strain evidence="4">ATCC 26659 / Pp 5 / PN500</strain>
    </source>
</reference>
<evidence type="ECO:0000313" key="4">
    <source>
        <dbReference type="Proteomes" id="UP000001396"/>
    </source>
</evidence>
<dbReference type="InterPro" id="IPR011009">
    <property type="entry name" value="Kinase-like_dom_sf"/>
</dbReference>
<gene>
    <name evidence="3" type="ORF">PPL_00725</name>
</gene>
<dbReference type="RefSeq" id="XP_020438268.1">
    <property type="nucleotide sequence ID" value="XM_020571745.1"/>
</dbReference>
<dbReference type="PROSITE" id="PS00108">
    <property type="entry name" value="PROTEIN_KINASE_ST"/>
    <property type="match status" value="1"/>
</dbReference>
<accession>D3AX94</accession>
<dbReference type="EMBL" id="ADBJ01000003">
    <property type="protein sequence ID" value="EFA86163.1"/>
    <property type="molecule type" value="Genomic_DNA"/>
</dbReference>
<comment type="similarity">
    <text evidence="1">Belongs to the protein kinase superfamily. STE Ser/Thr protein kinase family.</text>
</comment>
<evidence type="ECO:0000256" key="1">
    <source>
        <dbReference type="ARBA" id="ARBA00025754"/>
    </source>
</evidence>